<gene>
    <name evidence="2" type="ORF">EJ02DRAFT_458169</name>
</gene>
<feature type="compositionally biased region" description="Polar residues" evidence="1">
    <location>
        <begin position="127"/>
        <end position="143"/>
    </location>
</feature>
<evidence type="ECO:0000313" key="2">
    <source>
        <dbReference type="EMBL" id="KAF1938088.1"/>
    </source>
</evidence>
<dbReference type="AlphaFoldDB" id="A0A6A5SEV1"/>
<proteinExistence type="predicted"/>
<feature type="compositionally biased region" description="Polar residues" evidence="1">
    <location>
        <begin position="239"/>
        <end position="257"/>
    </location>
</feature>
<evidence type="ECO:0000256" key="1">
    <source>
        <dbReference type="SAM" id="MobiDB-lite"/>
    </source>
</evidence>
<feature type="region of interest" description="Disordered" evidence="1">
    <location>
        <begin position="321"/>
        <end position="372"/>
    </location>
</feature>
<dbReference type="Proteomes" id="UP000800038">
    <property type="component" value="Unassembled WGS sequence"/>
</dbReference>
<organism evidence="2 3">
    <name type="scientific">Clathrospora elynae</name>
    <dbReference type="NCBI Taxonomy" id="706981"/>
    <lineage>
        <taxon>Eukaryota</taxon>
        <taxon>Fungi</taxon>
        <taxon>Dikarya</taxon>
        <taxon>Ascomycota</taxon>
        <taxon>Pezizomycotina</taxon>
        <taxon>Dothideomycetes</taxon>
        <taxon>Pleosporomycetidae</taxon>
        <taxon>Pleosporales</taxon>
        <taxon>Diademaceae</taxon>
        <taxon>Clathrospora</taxon>
    </lineage>
</organism>
<dbReference type="EMBL" id="ML976115">
    <property type="protein sequence ID" value="KAF1938088.1"/>
    <property type="molecule type" value="Genomic_DNA"/>
</dbReference>
<keyword evidence="3" id="KW-1185">Reference proteome</keyword>
<feature type="compositionally biased region" description="Pro residues" evidence="1">
    <location>
        <begin position="76"/>
        <end position="98"/>
    </location>
</feature>
<feature type="region of interest" description="Disordered" evidence="1">
    <location>
        <begin position="67"/>
        <end position="155"/>
    </location>
</feature>
<protein>
    <submittedName>
        <fullName evidence="2">Uncharacterized protein</fullName>
    </submittedName>
</protein>
<feature type="compositionally biased region" description="Basic and acidic residues" evidence="1">
    <location>
        <begin position="217"/>
        <end position="228"/>
    </location>
</feature>
<evidence type="ECO:0000313" key="3">
    <source>
        <dbReference type="Proteomes" id="UP000800038"/>
    </source>
</evidence>
<feature type="compositionally biased region" description="Basic and acidic residues" evidence="1">
    <location>
        <begin position="321"/>
        <end position="338"/>
    </location>
</feature>
<feature type="compositionally biased region" description="Low complexity" evidence="1">
    <location>
        <begin position="171"/>
        <end position="190"/>
    </location>
</feature>
<dbReference type="OrthoDB" id="422086at2759"/>
<sequence>MFGTPAAPSPRVRNSENKLFEACLDACIEGIENLPVDRRDSATPTLNNHISTNTNTDTTLVATSHAAPDPAASLLSPPPSPSKVPQPPASPPRSPTPPAAMERSELHGAPPTAPQGLQSVPPHLRGSLQQPSWGPQDARSNLAVQPDANMGSMKLKKNAVKIVGAAPVLTTSTASRPAAPSTPVASSPAPGSVKAQPKETEGLAPATSTVAPKLSSSKKENAKPDHGSEYALDSIFARLSTQSPSTLSRTTANTTPSGPDKAMFSFYDRTGAADTAKTPATPVKPKLSDAQIDSKLGLKSPEEKKSDFARQFQEKLLLDAEAEGKAKDVTKSEVEAKKAKVGAGPEASKTKSRVTAQADKASGEKEGMTQEELESEYMRRASKYVDALPGNQGTAAYNIRSVSKKLRSSYVPAVKVDPKELDALKNRFAFAIVMHANKKKGPKPLNADSVKQILKGVDGDFLQLCAKLMEGKYIELENIDDIASLVQIMLDILPKPKPSITEETKPVSTDPVDSMKAWPTQEKRENPAAYRTCVLKGVSGVTSINELQALVWGGKLESISMLEPGSGHALVKFLTPEACEKYFKATENGIEVAGDNRAFVFVEKTAGPNSANDIIQNCIDGDASRCVRAIGSGEDDDRKLMKLARGNSQIKREVDRIKRGKTARDHKYVEFRFANIYHALNFKRELMTNENWEHCTISYASDPCETARGVHYRDADEEGTGFF</sequence>
<name>A0A6A5SEV1_9PLEO</name>
<feature type="region of interest" description="Disordered" evidence="1">
    <location>
        <begin position="171"/>
        <end position="307"/>
    </location>
</feature>
<accession>A0A6A5SEV1</accession>
<reference evidence="2" key="1">
    <citation type="journal article" date="2020" name="Stud. Mycol.">
        <title>101 Dothideomycetes genomes: a test case for predicting lifestyles and emergence of pathogens.</title>
        <authorList>
            <person name="Haridas S."/>
            <person name="Albert R."/>
            <person name="Binder M."/>
            <person name="Bloem J."/>
            <person name="Labutti K."/>
            <person name="Salamov A."/>
            <person name="Andreopoulos B."/>
            <person name="Baker S."/>
            <person name="Barry K."/>
            <person name="Bills G."/>
            <person name="Bluhm B."/>
            <person name="Cannon C."/>
            <person name="Castanera R."/>
            <person name="Culley D."/>
            <person name="Daum C."/>
            <person name="Ezra D."/>
            <person name="Gonzalez J."/>
            <person name="Henrissat B."/>
            <person name="Kuo A."/>
            <person name="Liang C."/>
            <person name="Lipzen A."/>
            <person name="Lutzoni F."/>
            <person name="Magnuson J."/>
            <person name="Mondo S."/>
            <person name="Nolan M."/>
            <person name="Ohm R."/>
            <person name="Pangilinan J."/>
            <person name="Park H.-J."/>
            <person name="Ramirez L."/>
            <person name="Alfaro M."/>
            <person name="Sun H."/>
            <person name="Tritt A."/>
            <person name="Yoshinaga Y."/>
            <person name="Zwiers L.-H."/>
            <person name="Turgeon B."/>
            <person name="Goodwin S."/>
            <person name="Spatafora J."/>
            <person name="Crous P."/>
            <person name="Grigoriev I."/>
        </authorList>
    </citation>
    <scope>NUCLEOTIDE SEQUENCE</scope>
    <source>
        <strain evidence="2">CBS 161.51</strain>
    </source>
</reference>